<dbReference type="AlphaFoldDB" id="A0A0R1JTN2"/>
<dbReference type="Pfam" id="PF04542">
    <property type="entry name" value="Sigma70_r2"/>
    <property type="match status" value="1"/>
</dbReference>
<comment type="caution">
    <text evidence="2">The sequence shown here is derived from an EMBL/GenBank/DDBJ whole genome shotgun (WGS) entry which is preliminary data.</text>
</comment>
<proteinExistence type="predicted"/>
<dbReference type="InterPro" id="IPR013325">
    <property type="entry name" value="RNA_pol_sigma_r2"/>
</dbReference>
<evidence type="ECO:0000313" key="2">
    <source>
        <dbReference type="EMBL" id="KRK71828.1"/>
    </source>
</evidence>
<dbReference type="GO" id="GO:0006352">
    <property type="term" value="P:DNA-templated transcription initiation"/>
    <property type="evidence" value="ECO:0007669"/>
    <property type="project" value="InterPro"/>
</dbReference>
<dbReference type="PATRIC" id="fig|1291734.4.peg.2125"/>
<evidence type="ECO:0000259" key="1">
    <source>
        <dbReference type="Pfam" id="PF04542"/>
    </source>
</evidence>
<dbReference type="InterPro" id="IPR007627">
    <property type="entry name" value="RNA_pol_sigma70_r2"/>
</dbReference>
<accession>A0A0R1JTN2</accession>
<dbReference type="GO" id="GO:0003700">
    <property type="term" value="F:DNA-binding transcription factor activity"/>
    <property type="evidence" value="ECO:0007669"/>
    <property type="project" value="InterPro"/>
</dbReference>
<dbReference type="SUPFAM" id="SSF88946">
    <property type="entry name" value="Sigma2 domain of RNA polymerase sigma factors"/>
    <property type="match status" value="1"/>
</dbReference>
<gene>
    <name evidence="2" type="ORF">FD02_GL002073</name>
</gene>
<dbReference type="InterPro" id="IPR014284">
    <property type="entry name" value="RNA_pol_sigma-70_dom"/>
</dbReference>
<dbReference type="EMBL" id="AZDJ01000026">
    <property type="protein sequence ID" value="KRK71828.1"/>
    <property type="molecule type" value="Genomic_DNA"/>
</dbReference>
<feature type="domain" description="RNA polymerase sigma-70 region 2" evidence="1">
    <location>
        <begin position="22"/>
        <end position="88"/>
    </location>
</feature>
<sequence length="179" mass="20415">MSPADLALIANARTDSDAFTTLFDRYRPLVNNTIKNYHMRDYSYDDWLQEARIALLKAVERYDGSRGSQFGPYYKMVLNSHLRSLLRRYLAQKRTADVTSDATATENLDAVMPHLVARQVESGLVLRLEFSTFLGQLSPLETTAFHALLKAPTAEQPRALRRAAERTHTKLLAFMAEHR</sequence>
<dbReference type="NCBIfam" id="TIGR02937">
    <property type="entry name" value="sigma70-ECF"/>
    <property type="match status" value="1"/>
</dbReference>
<evidence type="ECO:0000313" key="3">
    <source>
        <dbReference type="Proteomes" id="UP000051804"/>
    </source>
</evidence>
<keyword evidence="3" id="KW-1185">Reference proteome</keyword>
<dbReference type="Gene3D" id="1.20.120.1810">
    <property type="match status" value="1"/>
</dbReference>
<name>A0A0R1JTN2_9LACO</name>
<dbReference type="STRING" id="1291734.FD02_GL002073"/>
<dbReference type="Proteomes" id="UP000051804">
    <property type="component" value="Unassembled WGS sequence"/>
</dbReference>
<organism evidence="2 3">
    <name type="scientific">Lacticaseibacillus nasuensis JCM 17158</name>
    <dbReference type="NCBI Taxonomy" id="1291734"/>
    <lineage>
        <taxon>Bacteria</taxon>
        <taxon>Bacillati</taxon>
        <taxon>Bacillota</taxon>
        <taxon>Bacilli</taxon>
        <taxon>Lactobacillales</taxon>
        <taxon>Lactobacillaceae</taxon>
        <taxon>Lacticaseibacillus</taxon>
    </lineage>
</organism>
<protein>
    <submittedName>
        <fullName evidence="2">ComX</fullName>
    </submittedName>
</protein>
<dbReference type="OrthoDB" id="1767844at2"/>
<dbReference type="RefSeq" id="WP_054723319.1">
    <property type="nucleotide sequence ID" value="NZ_AZDJ01000026.1"/>
</dbReference>
<reference evidence="2 3" key="1">
    <citation type="journal article" date="2015" name="Genome Announc.">
        <title>Expanding the biotechnology potential of lactobacilli through comparative genomics of 213 strains and associated genera.</title>
        <authorList>
            <person name="Sun Z."/>
            <person name="Harris H.M."/>
            <person name="McCann A."/>
            <person name="Guo C."/>
            <person name="Argimon S."/>
            <person name="Zhang W."/>
            <person name="Yang X."/>
            <person name="Jeffery I.B."/>
            <person name="Cooney J.C."/>
            <person name="Kagawa T.F."/>
            <person name="Liu W."/>
            <person name="Song Y."/>
            <person name="Salvetti E."/>
            <person name="Wrobel A."/>
            <person name="Rasinkangas P."/>
            <person name="Parkhill J."/>
            <person name="Rea M.C."/>
            <person name="O'Sullivan O."/>
            <person name="Ritari J."/>
            <person name="Douillard F.P."/>
            <person name="Paul Ross R."/>
            <person name="Yang R."/>
            <person name="Briner A.E."/>
            <person name="Felis G.E."/>
            <person name="de Vos W.M."/>
            <person name="Barrangou R."/>
            <person name="Klaenhammer T.R."/>
            <person name="Caufield P.W."/>
            <person name="Cui Y."/>
            <person name="Zhang H."/>
            <person name="O'Toole P.W."/>
        </authorList>
    </citation>
    <scope>NUCLEOTIDE SEQUENCE [LARGE SCALE GENOMIC DNA]</scope>
    <source>
        <strain evidence="2 3">JCM 17158</strain>
    </source>
</reference>